<dbReference type="EMBL" id="MN739455">
    <property type="protein sequence ID" value="QHT05488.1"/>
    <property type="molecule type" value="Genomic_DNA"/>
</dbReference>
<keyword evidence="1" id="KW-0472">Membrane</keyword>
<feature type="transmembrane region" description="Helical" evidence="1">
    <location>
        <begin position="31"/>
        <end position="50"/>
    </location>
</feature>
<accession>A0A6C0CLK1</accession>
<proteinExistence type="predicted"/>
<feature type="transmembrane region" description="Helical" evidence="1">
    <location>
        <begin position="7"/>
        <end position="25"/>
    </location>
</feature>
<organism evidence="2">
    <name type="scientific">viral metagenome</name>
    <dbReference type="NCBI Taxonomy" id="1070528"/>
    <lineage>
        <taxon>unclassified sequences</taxon>
        <taxon>metagenomes</taxon>
        <taxon>organismal metagenomes</taxon>
    </lineage>
</organism>
<evidence type="ECO:0000256" key="1">
    <source>
        <dbReference type="SAM" id="Phobius"/>
    </source>
</evidence>
<name>A0A6C0CLK1_9ZZZZ</name>
<evidence type="ECO:0000313" key="2">
    <source>
        <dbReference type="EMBL" id="QHT05488.1"/>
    </source>
</evidence>
<feature type="transmembrane region" description="Helical" evidence="1">
    <location>
        <begin position="82"/>
        <end position="101"/>
    </location>
</feature>
<keyword evidence="1" id="KW-0812">Transmembrane</keyword>
<feature type="transmembrane region" description="Helical" evidence="1">
    <location>
        <begin position="59"/>
        <end position="76"/>
    </location>
</feature>
<protein>
    <submittedName>
        <fullName evidence="2">Uncharacterized protein</fullName>
    </submittedName>
</protein>
<dbReference type="AlphaFoldDB" id="A0A6C0CLK1"/>
<sequence length="133" mass="16082">MDFELGCVFSHWIFLWTIVYYFNILPLPSPYYFLILAIIYNVFHGFYLLYKTKNISHNLIYWGIITVTKIIPAYVIRNNKKSINDIYFGCLLFIAYLLYYYNYCNVDKILNGNYFKNPSYGKLMKEIFTFFKL</sequence>
<keyword evidence="1" id="KW-1133">Transmembrane helix</keyword>
<reference evidence="2" key="1">
    <citation type="journal article" date="2020" name="Nature">
        <title>Giant virus diversity and host interactions through global metagenomics.</title>
        <authorList>
            <person name="Schulz F."/>
            <person name="Roux S."/>
            <person name="Paez-Espino D."/>
            <person name="Jungbluth S."/>
            <person name="Walsh D.A."/>
            <person name="Denef V.J."/>
            <person name="McMahon K.D."/>
            <person name="Konstantinidis K.T."/>
            <person name="Eloe-Fadrosh E.A."/>
            <person name="Kyrpides N.C."/>
            <person name="Woyke T."/>
        </authorList>
    </citation>
    <scope>NUCLEOTIDE SEQUENCE</scope>
    <source>
        <strain evidence="2">GVMAG-M-3300021375-17</strain>
    </source>
</reference>